<dbReference type="SUPFAM" id="SSF55781">
    <property type="entry name" value="GAF domain-like"/>
    <property type="match status" value="1"/>
</dbReference>
<protein>
    <submittedName>
        <fullName evidence="4">Sigma 54-interacting transcriptional regulator</fullName>
    </submittedName>
</protein>
<keyword evidence="5" id="KW-1185">Reference proteome</keyword>
<evidence type="ECO:0000313" key="4">
    <source>
        <dbReference type="EMBL" id="MCT8987641.1"/>
    </source>
</evidence>
<keyword evidence="2" id="KW-0067">ATP-binding</keyword>
<dbReference type="Pfam" id="PF00158">
    <property type="entry name" value="Sigma54_activat"/>
    <property type="match status" value="1"/>
</dbReference>
<evidence type="ECO:0000256" key="2">
    <source>
        <dbReference type="ARBA" id="ARBA00022840"/>
    </source>
</evidence>
<keyword evidence="1" id="KW-0547">Nucleotide-binding</keyword>
<dbReference type="Proteomes" id="UP001431192">
    <property type="component" value="Unassembled WGS sequence"/>
</dbReference>
<evidence type="ECO:0000259" key="3">
    <source>
        <dbReference type="Pfam" id="PF00158"/>
    </source>
</evidence>
<feature type="domain" description="Sigma-54 factor interaction" evidence="3">
    <location>
        <begin position="192"/>
        <end position="244"/>
    </location>
</feature>
<evidence type="ECO:0000256" key="1">
    <source>
        <dbReference type="ARBA" id="ARBA00022741"/>
    </source>
</evidence>
<accession>A0ABT2P8H7</accession>
<dbReference type="EMBL" id="JAODOQ010000001">
    <property type="protein sequence ID" value="MCT8987641.1"/>
    <property type="molecule type" value="Genomic_DNA"/>
</dbReference>
<organism evidence="4 5">
    <name type="scientific">Shewanella phaeophyticola</name>
    <dbReference type="NCBI Taxonomy" id="2978345"/>
    <lineage>
        <taxon>Bacteria</taxon>
        <taxon>Pseudomonadati</taxon>
        <taxon>Pseudomonadota</taxon>
        <taxon>Gammaproteobacteria</taxon>
        <taxon>Alteromonadales</taxon>
        <taxon>Shewanellaceae</taxon>
        <taxon>Shewanella</taxon>
    </lineage>
</organism>
<dbReference type="SUPFAM" id="SSF52540">
    <property type="entry name" value="P-loop containing nucleoside triphosphate hydrolases"/>
    <property type="match status" value="1"/>
</dbReference>
<reference evidence="4" key="1">
    <citation type="submission" date="2022-09" db="EMBL/GenBank/DDBJ databases">
        <title>Shewanella sp. KJ10-1 sp.nov, isolated from marine algae.</title>
        <authorList>
            <person name="Butt M."/>
            <person name="Lee J.K."/>
            <person name="Kim J.M."/>
            <person name="Choi D.G."/>
        </authorList>
    </citation>
    <scope>NUCLEOTIDE SEQUENCE</scope>
    <source>
        <strain evidence="4">KJ10-1</strain>
    </source>
</reference>
<dbReference type="RefSeq" id="WP_261733887.1">
    <property type="nucleotide sequence ID" value="NZ_JAODOQ010000001.1"/>
</dbReference>
<dbReference type="Gene3D" id="3.40.50.300">
    <property type="entry name" value="P-loop containing nucleotide triphosphate hydrolases"/>
    <property type="match status" value="1"/>
</dbReference>
<dbReference type="InterPro" id="IPR029016">
    <property type="entry name" value="GAF-like_dom_sf"/>
</dbReference>
<dbReference type="InterPro" id="IPR027417">
    <property type="entry name" value="P-loop_NTPase"/>
</dbReference>
<evidence type="ECO:0000313" key="5">
    <source>
        <dbReference type="Proteomes" id="UP001431192"/>
    </source>
</evidence>
<comment type="caution">
    <text evidence="4">The sequence shown here is derived from an EMBL/GenBank/DDBJ whole genome shotgun (WGS) entry which is preliminary data.</text>
</comment>
<sequence length="253" mass="28702">MIKVDEKEFFKEVVVRLTSSLNINKAIFSLSEYLRKYMKVIDFELYIPMEVSGQFRKIIYYSSGHSSDGTSWLPQNYWNWLKQQRTPFLLRDTDKNRFVDELTTIIELKGFSTLISPLLIEDKPIGYILIRVEGENEFPSSIISLMAVATKPFSIILANGIADNLIKQHRNLFVSDKQSVHNALSVNPKIEIVGENSGLKNVLEMVRKVAQKKTTVLLQGETGTGKEVIVSAIHHMSSTPNAAIHQTELRSDS</sequence>
<name>A0ABT2P8H7_9GAMM</name>
<gene>
    <name evidence="4" type="ORF">N4T56_15650</name>
</gene>
<dbReference type="InterPro" id="IPR025662">
    <property type="entry name" value="Sigma_54_int_dom_ATP-bd_1"/>
</dbReference>
<dbReference type="InterPro" id="IPR002078">
    <property type="entry name" value="Sigma_54_int"/>
</dbReference>
<dbReference type="PANTHER" id="PTHR32071">
    <property type="entry name" value="TRANSCRIPTIONAL REGULATORY PROTEIN"/>
    <property type="match status" value="1"/>
</dbReference>
<dbReference type="Gene3D" id="3.30.450.40">
    <property type="match status" value="1"/>
</dbReference>
<proteinExistence type="predicted"/>
<dbReference type="PROSITE" id="PS00675">
    <property type="entry name" value="SIGMA54_INTERACT_1"/>
    <property type="match status" value="1"/>
</dbReference>